<dbReference type="Proteomes" id="UP000076871">
    <property type="component" value="Unassembled WGS sequence"/>
</dbReference>
<feature type="compositionally biased region" description="Low complexity" evidence="1">
    <location>
        <begin position="73"/>
        <end position="86"/>
    </location>
</feature>
<dbReference type="EMBL" id="KV427641">
    <property type="protein sequence ID" value="KZT03782.1"/>
    <property type="molecule type" value="Genomic_DNA"/>
</dbReference>
<dbReference type="InParanoid" id="A0A165CZ09"/>
<evidence type="ECO:0000313" key="3">
    <source>
        <dbReference type="Proteomes" id="UP000076871"/>
    </source>
</evidence>
<evidence type="ECO:0000313" key="2">
    <source>
        <dbReference type="EMBL" id="KZT03782.1"/>
    </source>
</evidence>
<feature type="compositionally biased region" description="Low complexity" evidence="1">
    <location>
        <begin position="138"/>
        <end position="148"/>
    </location>
</feature>
<feature type="region of interest" description="Disordered" evidence="1">
    <location>
        <begin position="1"/>
        <end position="110"/>
    </location>
</feature>
<proteinExistence type="predicted"/>
<accession>A0A165CZ09</accession>
<reference evidence="2 3" key="1">
    <citation type="journal article" date="2016" name="Mol. Biol. Evol.">
        <title>Comparative Genomics of Early-Diverging Mushroom-Forming Fungi Provides Insights into the Origins of Lignocellulose Decay Capabilities.</title>
        <authorList>
            <person name="Nagy L.G."/>
            <person name="Riley R."/>
            <person name="Tritt A."/>
            <person name="Adam C."/>
            <person name="Daum C."/>
            <person name="Floudas D."/>
            <person name="Sun H."/>
            <person name="Yadav J.S."/>
            <person name="Pangilinan J."/>
            <person name="Larsson K.H."/>
            <person name="Matsuura K."/>
            <person name="Barry K."/>
            <person name="Labutti K."/>
            <person name="Kuo R."/>
            <person name="Ohm R.A."/>
            <person name="Bhattacharya S.S."/>
            <person name="Shirouzu T."/>
            <person name="Yoshinaga Y."/>
            <person name="Martin F.M."/>
            <person name="Grigoriev I.V."/>
            <person name="Hibbett D.S."/>
        </authorList>
    </citation>
    <scope>NUCLEOTIDE SEQUENCE [LARGE SCALE GENOMIC DNA]</scope>
    <source>
        <strain evidence="2 3">93-53</strain>
    </source>
</reference>
<dbReference type="RefSeq" id="XP_040761522.1">
    <property type="nucleotide sequence ID" value="XM_040909515.1"/>
</dbReference>
<feature type="compositionally biased region" description="Low complexity" evidence="1">
    <location>
        <begin position="34"/>
        <end position="44"/>
    </location>
</feature>
<keyword evidence="3" id="KW-1185">Reference proteome</keyword>
<feature type="region of interest" description="Disordered" evidence="1">
    <location>
        <begin position="129"/>
        <end position="149"/>
    </location>
</feature>
<feature type="compositionally biased region" description="Polar residues" evidence="1">
    <location>
        <begin position="87"/>
        <end position="101"/>
    </location>
</feature>
<feature type="region of interest" description="Disordered" evidence="1">
    <location>
        <begin position="161"/>
        <end position="190"/>
    </location>
</feature>
<evidence type="ECO:0008006" key="4">
    <source>
        <dbReference type="Google" id="ProtNLM"/>
    </source>
</evidence>
<protein>
    <recommendedName>
        <fullName evidence="4">CsbD-like domain-containing protein</fullName>
    </recommendedName>
</protein>
<organism evidence="2 3">
    <name type="scientific">Laetiporus sulphureus 93-53</name>
    <dbReference type="NCBI Taxonomy" id="1314785"/>
    <lineage>
        <taxon>Eukaryota</taxon>
        <taxon>Fungi</taxon>
        <taxon>Dikarya</taxon>
        <taxon>Basidiomycota</taxon>
        <taxon>Agaricomycotina</taxon>
        <taxon>Agaricomycetes</taxon>
        <taxon>Polyporales</taxon>
        <taxon>Laetiporus</taxon>
    </lineage>
</organism>
<feature type="compositionally biased region" description="Basic and acidic residues" evidence="1">
    <location>
        <begin position="1"/>
        <end position="11"/>
    </location>
</feature>
<dbReference type="GeneID" id="63826544"/>
<sequence length="190" mass="19944">MPLFKSKEKNTRAQAAEQKGRHDPNQYESRGIDTNTVGGTTALAGTGGVPYENDGTTHAVGSGGHHTLGSASGRTGYNDTTGYGNTEQRISPTDNVNTSNLHGGGGVRGAEGRVEQKVGELIGSQALQAKGAEKEQEAQAFKAQSSELAEAERLEREAVMRRERAVAQGAHPANKQLGGPDGVRGNDQTY</sequence>
<name>A0A165CZ09_9APHY</name>
<gene>
    <name evidence="2" type="ORF">LAESUDRAFT_728803</name>
</gene>
<dbReference type="AlphaFoldDB" id="A0A165CZ09"/>
<evidence type="ECO:0000256" key="1">
    <source>
        <dbReference type="SAM" id="MobiDB-lite"/>
    </source>
</evidence>